<sequence>MSMKRRTLPVLLERDFRKMAATEGATVEIECVSAPDPEGRFSGEWLFHVVNASGERFMLVTALARERIVSSPIGMFGLAFGKLNLDHLDVPSVVGDVRRSMRSRPGGSDPLDG</sequence>
<accession>A0ABU8BWS8</accession>
<dbReference type="Proteomes" id="UP001431963">
    <property type="component" value="Unassembled WGS sequence"/>
</dbReference>
<reference evidence="1" key="1">
    <citation type="submission" date="2024-02" db="EMBL/GenBank/DDBJ databases">
        <title>Genome sequences of strain Gemmobacter sp. JM10B15.</title>
        <authorList>
            <person name="Zhang M."/>
        </authorList>
    </citation>
    <scope>NUCLEOTIDE SEQUENCE</scope>
    <source>
        <strain evidence="1">JM10B15</strain>
    </source>
</reference>
<keyword evidence="2" id="KW-1185">Reference proteome</keyword>
<comment type="caution">
    <text evidence="1">The sequence shown here is derived from an EMBL/GenBank/DDBJ whole genome shotgun (WGS) entry which is preliminary data.</text>
</comment>
<dbReference type="EMBL" id="JBALHR010000006">
    <property type="protein sequence ID" value="MEH7828730.1"/>
    <property type="molecule type" value="Genomic_DNA"/>
</dbReference>
<gene>
    <name evidence="1" type="ORF">V6590_11250</name>
</gene>
<dbReference type="RefSeq" id="WP_335422979.1">
    <property type="nucleotide sequence ID" value="NZ_JBALHR010000006.1"/>
</dbReference>
<evidence type="ECO:0000313" key="1">
    <source>
        <dbReference type="EMBL" id="MEH7828730.1"/>
    </source>
</evidence>
<evidence type="ECO:0000313" key="2">
    <source>
        <dbReference type="Proteomes" id="UP001431963"/>
    </source>
</evidence>
<proteinExistence type="predicted"/>
<name>A0ABU8BWS8_9RHOB</name>
<protein>
    <submittedName>
        <fullName evidence="1">Uncharacterized protein</fullName>
    </submittedName>
</protein>
<organism evidence="1 2">
    <name type="scientific">Gemmobacter denitrificans</name>
    <dbReference type="NCBI Taxonomy" id="3123040"/>
    <lineage>
        <taxon>Bacteria</taxon>
        <taxon>Pseudomonadati</taxon>
        <taxon>Pseudomonadota</taxon>
        <taxon>Alphaproteobacteria</taxon>
        <taxon>Rhodobacterales</taxon>
        <taxon>Paracoccaceae</taxon>
        <taxon>Gemmobacter</taxon>
    </lineage>
</organism>